<dbReference type="EMBL" id="LXQA010677606">
    <property type="protein sequence ID" value="MCI65535.1"/>
    <property type="molecule type" value="Genomic_DNA"/>
</dbReference>
<dbReference type="AlphaFoldDB" id="A0A392U0E1"/>
<proteinExistence type="predicted"/>
<reference evidence="1 2" key="1">
    <citation type="journal article" date="2018" name="Front. Plant Sci.">
        <title>Red Clover (Trifolium pratense) and Zigzag Clover (T. medium) - A Picture of Genomic Similarities and Differences.</title>
        <authorList>
            <person name="Dluhosova J."/>
            <person name="Istvanek J."/>
            <person name="Nedelnik J."/>
            <person name="Repkova J."/>
        </authorList>
    </citation>
    <scope>NUCLEOTIDE SEQUENCE [LARGE SCALE GENOMIC DNA]</scope>
    <source>
        <strain evidence="2">cv. 10/8</strain>
        <tissue evidence="1">Leaf</tissue>
    </source>
</reference>
<feature type="non-terminal residue" evidence="1">
    <location>
        <position position="1"/>
    </location>
</feature>
<comment type="caution">
    <text evidence="1">The sequence shown here is derived from an EMBL/GenBank/DDBJ whole genome shotgun (WGS) entry which is preliminary data.</text>
</comment>
<sequence length="29" mass="3213">ATSPYELAFGIRVGLKTAMWTFDPGPRET</sequence>
<evidence type="ECO:0000313" key="1">
    <source>
        <dbReference type="EMBL" id="MCI65535.1"/>
    </source>
</evidence>
<keyword evidence="2" id="KW-1185">Reference proteome</keyword>
<name>A0A392U0E1_9FABA</name>
<organism evidence="1 2">
    <name type="scientific">Trifolium medium</name>
    <dbReference type="NCBI Taxonomy" id="97028"/>
    <lineage>
        <taxon>Eukaryota</taxon>
        <taxon>Viridiplantae</taxon>
        <taxon>Streptophyta</taxon>
        <taxon>Embryophyta</taxon>
        <taxon>Tracheophyta</taxon>
        <taxon>Spermatophyta</taxon>
        <taxon>Magnoliopsida</taxon>
        <taxon>eudicotyledons</taxon>
        <taxon>Gunneridae</taxon>
        <taxon>Pentapetalae</taxon>
        <taxon>rosids</taxon>
        <taxon>fabids</taxon>
        <taxon>Fabales</taxon>
        <taxon>Fabaceae</taxon>
        <taxon>Papilionoideae</taxon>
        <taxon>50 kb inversion clade</taxon>
        <taxon>NPAAA clade</taxon>
        <taxon>Hologalegina</taxon>
        <taxon>IRL clade</taxon>
        <taxon>Trifolieae</taxon>
        <taxon>Trifolium</taxon>
    </lineage>
</organism>
<accession>A0A392U0E1</accession>
<evidence type="ECO:0000313" key="2">
    <source>
        <dbReference type="Proteomes" id="UP000265520"/>
    </source>
</evidence>
<dbReference type="Proteomes" id="UP000265520">
    <property type="component" value="Unassembled WGS sequence"/>
</dbReference>
<protein>
    <submittedName>
        <fullName evidence="1">Uncharacterized protein</fullName>
    </submittedName>
</protein>